<dbReference type="InterPro" id="IPR036259">
    <property type="entry name" value="MFS_trans_sf"/>
</dbReference>
<protein>
    <submittedName>
        <fullName evidence="8">MFS transporter</fullName>
    </submittedName>
</protein>
<dbReference type="Gene3D" id="1.20.1250.20">
    <property type="entry name" value="MFS general substrate transporter like domains"/>
    <property type="match status" value="1"/>
</dbReference>
<evidence type="ECO:0000256" key="1">
    <source>
        <dbReference type="ARBA" id="ARBA00004651"/>
    </source>
</evidence>
<feature type="transmembrane region" description="Helical" evidence="6">
    <location>
        <begin position="88"/>
        <end position="105"/>
    </location>
</feature>
<dbReference type="InterPro" id="IPR020846">
    <property type="entry name" value="MFS_dom"/>
</dbReference>
<dbReference type="GO" id="GO:0005886">
    <property type="term" value="C:plasma membrane"/>
    <property type="evidence" value="ECO:0007669"/>
    <property type="project" value="UniProtKB-SubCell"/>
</dbReference>
<proteinExistence type="predicted"/>
<keyword evidence="3 6" id="KW-0812">Transmembrane</keyword>
<dbReference type="CDD" id="cd17324">
    <property type="entry name" value="MFS_NepI_like"/>
    <property type="match status" value="1"/>
</dbReference>
<organism evidence="8 9">
    <name type="scientific">Paenibacillus amylolyticus</name>
    <dbReference type="NCBI Taxonomy" id="1451"/>
    <lineage>
        <taxon>Bacteria</taxon>
        <taxon>Bacillati</taxon>
        <taxon>Bacillota</taxon>
        <taxon>Bacilli</taxon>
        <taxon>Bacillales</taxon>
        <taxon>Paenibacillaceae</taxon>
        <taxon>Paenibacillus</taxon>
    </lineage>
</organism>
<reference evidence="8 9" key="1">
    <citation type="submission" date="2024-02" db="EMBL/GenBank/DDBJ databases">
        <title>Complete sequences of two Paenibacillus sp. strains and one Lysinibacillus strain isolated from the environment on STAA medium highlight biotechnological potential.</title>
        <authorList>
            <person name="Attere S.A."/>
            <person name="Piche L.C."/>
            <person name="Intertaglia L."/>
            <person name="Lami R."/>
            <person name="Charette S.J."/>
            <person name="Vincent A.T."/>
        </authorList>
    </citation>
    <scope>NUCLEOTIDE SEQUENCE [LARGE SCALE GENOMIC DNA]</scope>
    <source>
        <strain evidence="8 9">Y5S-7</strain>
    </source>
</reference>
<dbReference type="RefSeq" id="WP_076318077.1">
    <property type="nucleotide sequence ID" value="NZ_CP145892.1"/>
</dbReference>
<feature type="transmembrane region" description="Helical" evidence="6">
    <location>
        <begin position="350"/>
        <end position="367"/>
    </location>
</feature>
<dbReference type="Proteomes" id="UP001364764">
    <property type="component" value="Chromosome"/>
</dbReference>
<feature type="transmembrane region" description="Helical" evidence="6">
    <location>
        <begin position="286"/>
        <end position="305"/>
    </location>
</feature>
<dbReference type="PANTHER" id="PTHR42910">
    <property type="entry name" value="TRANSPORTER SCO4007-RELATED"/>
    <property type="match status" value="1"/>
</dbReference>
<keyword evidence="5 6" id="KW-0472">Membrane</keyword>
<evidence type="ECO:0000256" key="3">
    <source>
        <dbReference type="ARBA" id="ARBA00022692"/>
    </source>
</evidence>
<feature type="transmembrane region" description="Helical" evidence="6">
    <location>
        <begin position="255"/>
        <end position="274"/>
    </location>
</feature>
<feature type="transmembrane region" description="Helical" evidence="6">
    <location>
        <begin position="111"/>
        <end position="133"/>
    </location>
</feature>
<feature type="domain" description="Major facilitator superfamily (MFS) profile" evidence="7">
    <location>
        <begin position="19"/>
        <end position="402"/>
    </location>
</feature>
<dbReference type="InterPro" id="IPR011701">
    <property type="entry name" value="MFS"/>
</dbReference>
<comment type="subcellular location">
    <subcellularLocation>
        <location evidence="1">Cell membrane</location>
        <topology evidence="1">Multi-pass membrane protein</topology>
    </subcellularLocation>
</comment>
<evidence type="ECO:0000256" key="2">
    <source>
        <dbReference type="ARBA" id="ARBA00022448"/>
    </source>
</evidence>
<evidence type="ECO:0000259" key="7">
    <source>
        <dbReference type="PROSITE" id="PS50850"/>
    </source>
</evidence>
<gene>
    <name evidence="8" type="ORF">V6668_13385</name>
</gene>
<name>A0ABD8AZX6_PAEAM</name>
<feature type="transmembrane region" description="Helical" evidence="6">
    <location>
        <begin position="53"/>
        <end position="76"/>
    </location>
</feature>
<dbReference type="PANTHER" id="PTHR42910:SF1">
    <property type="entry name" value="MAJOR FACILITATOR SUPERFAMILY (MFS) PROFILE DOMAIN-CONTAINING PROTEIN"/>
    <property type="match status" value="1"/>
</dbReference>
<feature type="transmembrane region" description="Helical" evidence="6">
    <location>
        <begin position="229"/>
        <end position="249"/>
    </location>
</feature>
<keyword evidence="2" id="KW-0813">Transport</keyword>
<feature type="transmembrane region" description="Helical" evidence="6">
    <location>
        <begin position="145"/>
        <end position="164"/>
    </location>
</feature>
<dbReference type="EMBL" id="CP145892">
    <property type="protein sequence ID" value="WWP23116.1"/>
    <property type="molecule type" value="Genomic_DNA"/>
</dbReference>
<dbReference type="PROSITE" id="PS50850">
    <property type="entry name" value="MFS"/>
    <property type="match status" value="1"/>
</dbReference>
<feature type="transmembrane region" description="Helical" evidence="6">
    <location>
        <begin position="311"/>
        <end position="329"/>
    </location>
</feature>
<evidence type="ECO:0000313" key="8">
    <source>
        <dbReference type="EMBL" id="WWP23116.1"/>
    </source>
</evidence>
<evidence type="ECO:0000313" key="9">
    <source>
        <dbReference type="Proteomes" id="UP001364764"/>
    </source>
</evidence>
<dbReference type="AlphaFoldDB" id="A0ABD8AZX6"/>
<feature type="transmembrane region" description="Helical" evidence="6">
    <location>
        <begin position="21"/>
        <end position="41"/>
    </location>
</feature>
<dbReference type="GeneID" id="93476476"/>
<evidence type="ECO:0000256" key="6">
    <source>
        <dbReference type="SAM" id="Phobius"/>
    </source>
</evidence>
<accession>A0ABD8AZX6</accession>
<feature type="transmembrane region" description="Helical" evidence="6">
    <location>
        <begin position="176"/>
        <end position="195"/>
    </location>
</feature>
<dbReference type="SUPFAM" id="SSF103473">
    <property type="entry name" value="MFS general substrate transporter"/>
    <property type="match status" value="1"/>
</dbReference>
<dbReference type="Pfam" id="PF07690">
    <property type="entry name" value="MFS_1"/>
    <property type="match status" value="1"/>
</dbReference>
<evidence type="ECO:0000256" key="4">
    <source>
        <dbReference type="ARBA" id="ARBA00022989"/>
    </source>
</evidence>
<sequence>MQTSSPDAQLSNKDRPAMSRLVALLFAVCSGLAVANIYYAQPLLDSIAQEFSLSPSSIGIVITVTQICYALGLFLLVPLGDLLNRRKLIIIQMLFSVLALILVGTSQSSSLLFTGMAVVGLLAVITQTLVAFAAHLAAPSERGRIVGLVTSGIVIGILLARTVAGTLNDWLGWRSVYLFSASLTLLGIVALYLVLPKQQSPQVKQSYTQLLGSVLQLYRELRVLRVRGVLAMLIFTAFSILWTSMVLPLSSPPLSLSHTVIGAFGLAGAAGALAAARAGKLADRGLGQKTTGVALVILLLSWLPIGYVHHSLWFLILGVILLDLAVQAVHVTNQSLIYEVRPEAQSRLTAAYMIFYSIGSAIGSIVSTQVYAWAGWTAVCWLGAGVSAAALVFWMIDRYMHRNLDR</sequence>
<evidence type="ECO:0000256" key="5">
    <source>
        <dbReference type="ARBA" id="ARBA00023136"/>
    </source>
</evidence>
<keyword evidence="4 6" id="KW-1133">Transmembrane helix</keyword>
<feature type="transmembrane region" description="Helical" evidence="6">
    <location>
        <begin position="373"/>
        <end position="396"/>
    </location>
</feature>